<dbReference type="GO" id="GO:0005975">
    <property type="term" value="P:carbohydrate metabolic process"/>
    <property type="evidence" value="ECO:0007669"/>
    <property type="project" value="InterPro"/>
</dbReference>
<gene>
    <name evidence="5" type="ordered locus">XCV1806</name>
</gene>
<accession>Q3BUM6</accession>
<feature type="domain" description="Alpha fucosidase A-like C-terminal" evidence="3">
    <location>
        <begin position="771"/>
        <end position="832"/>
    </location>
</feature>
<dbReference type="HOGENOM" id="CLU_004617_2_2_6"/>
<evidence type="ECO:0000259" key="4">
    <source>
        <dbReference type="Pfam" id="PF22124"/>
    </source>
</evidence>
<dbReference type="KEGG" id="xcv:XCV1806"/>
<proteinExistence type="predicted"/>
<dbReference type="EMBL" id="AM039952">
    <property type="protein sequence ID" value="CAJ23483.1"/>
    <property type="molecule type" value="Genomic_DNA"/>
</dbReference>
<dbReference type="InterPro" id="IPR008928">
    <property type="entry name" value="6-hairpin_glycosidase_sf"/>
</dbReference>
<dbReference type="Gene3D" id="1.50.10.10">
    <property type="match status" value="1"/>
</dbReference>
<dbReference type="eggNOG" id="COG0657">
    <property type="taxonomic scope" value="Bacteria"/>
</dbReference>
<dbReference type="CAZy" id="GH95">
    <property type="family name" value="Glycoside Hydrolase Family 95"/>
</dbReference>
<dbReference type="InterPro" id="IPR027414">
    <property type="entry name" value="GH95_N_dom"/>
</dbReference>
<evidence type="ECO:0000313" key="5">
    <source>
        <dbReference type="EMBL" id="CAJ23483.1"/>
    </source>
</evidence>
<dbReference type="InterPro" id="IPR054363">
    <property type="entry name" value="GH95_cat"/>
</dbReference>
<dbReference type="PIRSF" id="PIRSF007663">
    <property type="entry name" value="UCP007663"/>
    <property type="match status" value="1"/>
</dbReference>
<dbReference type="InterPro" id="IPR012341">
    <property type="entry name" value="6hp_glycosidase-like_sf"/>
</dbReference>
<dbReference type="PANTHER" id="PTHR31084">
    <property type="entry name" value="ALPHA-L-FUCOSIDASE 2"/>
    <property type="match status" value="1"/>
</dbReference>
<reference evidence="5 6" key="1">
    <citation type="journal article" date="2005" name="J. Bacteriol.">
        <title>Insights into genome plasticity and pathogenicity of the plant pathogenic Bacterium Xanthomonas campestris pv. vesicatoria revealed by the complete genome sequence.</title>
        <authorList>
            <person name="Thieme F."/>
            <person name="Koebnik R."/>
            <person name="Bekel T."/>
            <person name="Berger C."/>
            <person name="Boch J."/>
            <person name="Buettner D."/>
            <person name="Caldana C."/>
            <person name="Gaigalat L."/>
            <person name="Goesmann A."/>
            <person name="Kay S."/>
            <person name="Kirchner O."/>
            <person name="Lanz C."/>
            <person name="Linke B."/>
            <person name="McHardy A.C."/>
            <person name="Meyer F."/>
            <person name="Mittenhuber G."/>
            <person name="Nies D.H."/>
            <person name="Niesbach-Kloesgen U."/>
            <person name="Patschkowski T."/>
            <person name="Rueckert C."/>
            <person name="Rupp O."/>
            <person name="Schneicker S."/>
            <person name="Schuster S.C."/>
            <person name="Vorhoelter F.J."/>
            <person name="Weber E."/>
            <person name="Puehler A."/>
            <person name="Bonas U."/>
            <person name="Bartels D."/>
            <person name="Kaiser O."/>
        </authorList>
    </citation>
    <scope>NUCLEOTIDE SEQUENCE [LARGE SCALE GENOMIC DNA]</scope>
    <source>
        <strain evidence="5 6">85-10</strain>
    </source>
</reference>
<feature type="domain" description="Glycosyl hydrolase family 95 N-terminal" evidence="2">
    <location>
        <begin position="113"/>
        <end position="347"/>
    </location>
</feature>
<dbReference type="Pfam" id="PF22124">
    <property type="entry name" value="Glyco_hydro_95_cat"/>
    <property type="match status" value="1"/>
</dbReference>
<feature type="compositionally biased region" description="Low complexity" evidence="1">
    <location>
        <begin position="11"/>
        <end position="25"/>
    </location>
</feature>
<dbReference type="SUPFAM" id="SSF48208">
    <property type="entry name" value="Six-hairpin glycosidases"/>
    <property type="match status" value="1"/>
</dbReference>
<organism evidence="6">
    <name type="scientific">Xanthomonas euvesicatoria pv. vesicatoria (strain 85-10)</name>
    <name type="common">Xanthomonas campestris pv. vesicatoria</name>
    <dbReference type="NCBI Taxonomy" id="316273"/>
    <lineage>
        <taxon>Bacteria</taxon>
        <taxon>Pseudomonadati</taxon>
        <taxon>Pseudomonadota</taxon>
        <taxon>Gammaproteobacteria</taxon>
        <taxon>Lysobacterales</taxon>
        <taxon>Lysobacteraceae</taxon>
        <taxon>Xanthomonas</taxon>
    </lineage>
</organism>
<dbReference type="STRING" id="456327.BJD11_13490"/>
<sequence>MPARSRPRPTPASSTTASRSACCSARLRRAKRVVDDRRLSSVDEHPDAGTPQGRRARFRSFSTAVAVLSRRELCKATGAAIAALGAVPAAAQAAQASKKTALPPVAAAQALQLWYREPANQWVEALPVGNGRLGAMVWGGIAHERLQLNEDTLYAGGPYDSNSPDALAALPQVRALIFAGRYAEAEQLADAKLLSRPLKQMPYQPLGDLLLDFDRADGISDYRRQLDLDTAVATTTFRSGGAVHRREVFVSAQAQCIVVRLSCDRPGGISVRVGIDSPQTGEVTAEQGGLLFSGRNGSFAGIEGKLRFALRVLPQVRGGKLSQVRDRLRIDAADEVVLLLSAATSYQRFDAVDGDPLASTAACLRKAAKLDFPALLRAHLADHQRLFRRVAIDLGSSAATQLPTDERVQRFAEGNDPALAALYHQYGRYLLICSSRPGTQPANLQGIWNDLMQPPWESKYTININTEMNYWPSEANALHECVEPLEAMLFDLAQAGAHTARAIYDAPGWVVHNNTDLWRQAGPIDGAQWSLWPLGGVWLLQQLWDRWDYGRDRAYLSKVYPLFKGAAEFFVATLMRDPQTGAMVTNPSMSPENQHPFGAAVCAGPSMDAQLLRDLFAQCIAMSKLLGIDAEFAQQLAALREQLPPNRIGKAGQLQEWQQDWDMQAPEIHHRHVSHLYALHPSSQINLRDTPDLAAAARRSLEIRGDNATGWGIGWRLNLWARLADGEHAYRILQLLISPERTYPNLFDAHPPFQIDGNFGGTAGITEMLLQSWGGSVFLLPALPKAWPRGSVRGLRVRGGASVDLEWEGGRLQQARLHSDRGGRYQLSYAGQTLDLELGAGRTQQVGLNNNRLVTQ</sequence>
<name>Q3BUM6_XANE5</name>
<dbReference type="PROSITE" id="PS51318">
    <property type="entry name" value="TAT"/>
    <property type="match status" value="1"/>
</dbReference>
<dbReference type="InterPro" id="IPR049053">
    <property type="entry name" value="AFCA-like_C"/>
</dbReference>
<dbReference type="InterPro" id="IPR016518">
    <property type="entry name" value="Alpha-L-fucosidase"/>
</dbReference>
<feature type="region of interest" description="Disordered" evidence="1">
    <location>
        <begin position="1"/>
        <end position="55"/>
    </location>
</feature>
<feature type="domain" description="Glycosyl hydrolase family 95 catalytic" evidence="4">
    <location>
        <begin position="373"/>
        <end position="769"/>
    </location>
</feature>
<protein>
    <submittedName>
        <fullName evidence="5">Uncharacterized protein</fullName>
    </submittedName>
</protein>
<dbReference type="Pfam" id="PF14498">
    <property type="entry name" value="Glyco_hyd_65N_2"/>
    <property type="match status" value="1"/>
</dbReference>
<dbReference type="GO" id="GO:0004560">
    <property type="term" value="F:alpha-L-fucosidase activity"/>
    <property type="evidence" value="ECO:0007669"/>
    <property type="project" value="InterPro"/>
</dbReference>
<dbReference type="Proteomes" id="UP000007069">
    <property type="component" value="Chromosome"/>
</dbReference>
<dbReference type="AlphaFoldDB" id="Q3BUM6"/>
<evidence type="ECO:0000256" key="1">
    <source>
        <dbReference type="SAM" id="MobiDB-lite"/>
    </source>
</evidence>
<evidence type="ECO:0000259" key="2">
    <source>
        <dbReference type="Pfam" id="PF14498"/>
    </source>
</evidence>
<dbReference type="PANTHER" id="PTHR31084:SF0">
    <property type="entry name" value="ALPHA-L-FUCOSIDASE 2"/>
    <property type="match status" value="1"/>
</dbReference>
<dbReference type="Pfam" id="PF21307">
    <property type="entry name" value="Glyco_hydro_95_C"/>
    <property type="match status" value="1"/>
</dbReference>
<feature type="compositionally biased region" description="Basic and acidic residues" evidence="1">
    <location>
        <begin position="32"/>
        <end position="47"/>
    </location>
</feature>
<dbReference type="InterPro" id="IPR006311">
    <property type="entry name" value="TAT_signal"/>
</dbReference>
<evidence type="ECO:0000259" key="3">
    <source>
        <dbReference type="Pfam" id="PF21307"/>
    </source>
</evidence>
<evidence type="ECO:0000313" key="6">
    <source>
        <dbReference type="Proteomes" id="UP000007069"/>
    </source>
</evidence>